<dbReference type="AlphaFoldDB" id="A0A8C6K860"/>
<evidence type="ECO:0000256" key="6">
    <source>
        <dbReference type="ARBA" id="ARBA00023065"/>
    </source>
</evidence>
<organism evidence="18 19">
    <name type="scientific">Nothobranchius furzeri</name>
    <name type="common">Turquoise killifish</name>
    <dbReference type="NCBI Taxonomy" id="105023"/>
    <lineage>
        <taxon>Eukaryota</taxon>
        <taxon>Metazoa</taxon>
        <taxon>Chordata</taxon>
        <taxon>Craniata</taxon>
        <taxon>Vertebrata</taxon>
        <taxon>Euteleostomi</taxon>
        <taxon>Actinopterygii</taxon>
        <taxon>Neopterygii</taxon>
        <taxon>Teleostei</taxon>
        <taxon>Neoteleostei</taxon>
        <taxon>Acanthomorphata</taxon>
        <taxon>Ovalentaria</taxon>
        <taxon>Atherinomorphae</taxon>
        <taxon>Cyprinodontiformes</taxon>
        <taxon>Nothobranchiidae</taxon>
        <taxon>Nothobranchius</taxon>
    </lineage>
</organism>
<dbReference type="FunFam" id="3.40.190.10:FF:000240">
    <property type="entry name" value="Glutamate receptor ionotropic, kainate 2"/>
    <property type="match status" value="1"/>
</dbReference>
<keyword evidence="19" id="KW-1185">Reference proteome</keyword>
<evidence type="ECO:0000256" key="2">
    <source>
        <dbReference type="ARBA" id="ARBA00022448"/>
    </source>
</evidence>
<dbReference type="PANTHER" id="PTHR18966">
    <property type="entry name" value="IONOTROPIC GLUTAMATE RECEPTOR"/>
    <property type="match status" value="1"/>
</dbReference>
<evidence type="ECO:0000313" key="18">
    <source>
        <dbReference type="Ensembl" id="ENSNFUP00015001536.1"/>
    </source>
</evidence>
<feature type="transmembrane region" description="Helical" evidence="14">
    <location>
        <begin position="765"/>
        <end position="789"/>
    </location>
</feature>
<dbReference type="SMART" id="SM00079">
    <property type="entry name" value="PBPe"/>
    <property type="match status" value="1"/>
</dbReference>
<proteinExistence type="predicted"/>
<reference evidence="18" key="1">
    <citation type="submission" date="2014-08" db="EMBL/GenBank/DDBJ databases">
        <authorList>
            <person name="Senf B."/>
            <person name="Petzold A."/>
            <person name="Downie B.R."/>
            <person name="Koch P."/>
            <person name="Platzer M."/>
        </authorList>
    </citation>
    <scope>NUCLEOTIDE SEQUENCE [LARGE SCALE GENOMIC DNA]</scope>
    <source>
        <strain evidence="18">GRZ</strain>
    </source>
</reference>
<feature type="transmembrane region" description="Helical" evidence="14">
    <location>
        <begin position="584"/>
        <end position="606"/>
    </location>
</feature>
<evidence type="ECO:0000256" key="13">
    <source>
        <dbReference type="ARBA" id="ARBA00034100"/>
    </source>
</evidence>
<keyword evidence="12" id="KW-0407">Ion channel</keyword>
<keyword evidence="9" id="KW-0325">Glycoprotein</keyword>
<dbReference type="CDD" id="cd06382">
    <property type="entry name" value="PBP1_iGluR_Kainate"/>
    <property type="match status" value="1"/>
</dbReference>
<dbReference type="SUPFAM" id="SSF53850">
    <property type="entry name" value="Periplasmic binding protein-like II"/>
    <property type="match status" value="1"/>
</dbReference>
<dbReference type="InterPro" id="IPR001828">
    <property type="entry name" value="ANF_lig-bd_rcpt"/>
</dbReference>
<keyword evidence="3 14" id="KW-0812">Transmembrane</keyword>
<dbReference type="InterPro" id="IPR019594">
    <property type="entry name" value="Glu/Gly-bd"/>
</dbReference>
<evidence type="ECO:0000256" key="5">
    <source>
        <dbReference type="ARBA" id="ARBA00023018"/>
    </source>
</evidence>
<dbReference type="InterPro" id="IPR028082">
    <property type="entry name" value="Peripla_BP_I"/>
</dbReference>
<evidence type="ECO:0000256" key="1">
    <source>
        <dbReference type="ARBA" id="ARBA00004141"/>
    </source>
</evidence>
<evidence type="ECO:0000256" key="14">
    <source>
        <dbReference type="SAM" id="Phobius"/>
    </source>
</evidence>
<dbReference type="GeneTree" id="ENSGT00940000159465"/>
<gene>
    <name evidence="18" type="primary">GRIK3</name>
    <name evidence="18" type="synonym">grik3</name>
</gene>
<dbReference type="SUPFAM" id="SSF53822">
    <property type="entry name" value="Periplasmic binding protein-like I"/>
    <property type="match status" value="1"/>
</dbReference>
<dbReference type="Pfam" id="PF00060">
    <property type="entry name" value="Lig_chan"/>
    <property type="match status" value="1"/>
</dbReference>
<dbReference type="FunFam" id="3.40.50.2300:FF:000010">
    <property type="entry name" value="Glutamate ionotropic receptor kainate type subunit 1"/>
    <property type="match status" value="1"/>
</dbReference>
<keyword evidence="7 14" id="KW-0472">Membrane</keyword>
<evidence type="ECO:0000259" key="16">
    <source>
        <dbReference type="SMART" id="SM00079"/>
    </source>
</evidence>
<evidence type="ECO:0000256" key="3">
    <source>
        <dbReference type="ARBA" id="ARBA00022692"/>
    </source>
</evidence>
<evidence type="ECO:0000256" key="11">
    <source>
        <dbReference type="ARBA" id="ARBA00023286"/>
    </source>
</evidence>
<dbReference type="InterPro" id="IPR001320">
    <property type="entry name" value="Iontro_rcpt_C"/>
</dbReference>
<dbReference type="Gene3D" id="3.40.190.10">
    <property type="entry name" value="Periplasmic binding protein-like II"/>
    <property type="match status" value="3"/>
</dbReference>
<comment type="subcellular location">
    <subcellularLocation>
        <location evidence="1">Membrane</location>
        <topology evidence="1">Multi-pass membrane protein</topology>
    </subcellularLocation>
    <subcellularLocation>
        <location evidence="13">Postsynaptic cell membrane</location>
    </subcellularLocation>
</comment>
<name>A0A8C6K860_NOTFU</name>
<evidence type="ECO:0000256" key="10">
    <source>
        <dbReference type="ARBA" id="ARBA00023257"/>
    </source>
</evidence>
<evidence type="ECO:0000256" key="4">
    <source>
        <dbReference type="ARBA" id="ARBA00022989"/>
    </source>
</evidence>
<feature type="transmembrane region" description="Helical" evidence="14">
    <location>
        <begin position="546"/>
        <end position="564"/>
    </location>
</feature>
<protein>
    <submittedName>
        <fullName evidence="18">Glutamate ionotropic receptor kainate type subunit 3</fullName>
    </submittedName>
</protein>
<feature type="domain" description="Ionotropic glutamate receptor C-terminal" evidence="16">
    <location>
        <begin position="416"/>
        <end position="746"/>
    </location>
</feature>
<dbReference type="GO" id="GO:0045211">
    <property type="term" value="C:postsynaptic membrane"/>
    <property type="evidence" value="ECO:0007669"/>
    <property type="project" value="UniProtKB-SubCell"/>
</dbReference>
<keyword evidence="11" id="KW-1071">Ligand-gated ion channel</keyword>
<feature type="chain" id="PRO_5034975948" evidence="15">
    <location>
        <begin position="23"/>
        <end position="863"/>
    </location>
</feature>
<feature type="domain" description="Ionotropic glutamate receptor L-glutamate and glycine-binding" evidence="17">
    <location>
        <begin position="426"/>
        <end position="490"/>
    </location>
</feature>
<keyword evidence="6" id="KW-0406">Ion transport</keyword>
<reference evidence="18" key="2">
    <citation type="submission" date="2025-08" db="UniProtKB">
        <authorList>
            <consortium name="Ensembl"/>
        </authorList>
    </citation>
    <scope>IDENTIFICATION</scope>
</reference>
<sequence length="863" mass="97459">MCTSSTKPVLITLHVSLFCVSGGIFEQTDGPVSLVSAEELAFKFAVNNINRNRTLLPNTTLTYDIQRINIYDSFEASRKACDQLSLGVVAIFGPSHSSSSNAVQSICNALEVPHIQVRWKHHPMDNRDTFYANLYPDYSSLSYAILDLVQFLKWKTATVVYDDSTGLIRLQELIMAPSRYNIRLKIRQLPLDTEDTRPLLKEMKRSREFRIIFDCSHHMAAQILKQAQTMGMMTEYYHYIFTTLDLMAIDLEPYRFCGVNMTGFRILNVDNPQVASIVEKWSMERQIPPKPDSGLLEGIMTTDAALTYDAVHIVSVSYQHAPQMTVNSLQCHRHKPWRFGGRFMSFIKESHWDGLTGRLSFNKTTGLRTDFDLDIISLKEDGLEKVGKWSASGGLNITEVLKRKGMNITDSLANRSLVVTTILEEPYVMLKKSDKALVGNNRFEGFCIDLLKELANILGFTYEIRLVPDGKYGSQDDKGQWSGMIRELIEHRADLAVAPLTITYTREKFIDFSKPFMSMGISILYRKPNNTNSGFFSFLNPMTPDIWVYILLAYLGVSCVLFVIARQQCYKPSPCINSEIIGGIWWFFTLIIISSYTANLAAFLTVERMDSPVDSADDIAKQTKIEYGVVKDGATMAFFKKSKVSTFEKMWAFMSSRPRTSLVKSIEDGIQRVLKSDYALITESTTIDYVTRRNCNLTQVGGIIDSKGYGIGTPLGSPYRDKISIAILSILEDGLLHILKEKWWSGSSCLDEEHRETGPMGIQNLGGIFIVLASGLVVSVFVAIAEFVYKLRKTAEREQRSLCSAMVDEIRLSFTCERRVKHKPQPPVMVKTDAVINMHAYNDRRLPGKDNMSCSTGMTPVFP</sequence>
<evidence type="ECO:0000313" key="19">
    <source>
        <dbReference type="Proteomes" id="UP000694548"/>
    </source>
</evidence>
<evidence type="ECO:0000256" key="7">
    <source>
        <dbReference type="ARBA" id="ARBA00023136"/>
    </source>
</evidence>
<dbReference type="Gene3D" id="3.40.50.2300">
    <property type="match status" value="2"/>
</dbReference>
<accession>A0A8C6K860</accession>
<dbReference type="InterPro" id="IPR015683">
    <property type="entry name" value="Ionotropic_Glu_rcpt"/>
</dbReference>
<keyword evidence="5" id="KW-0770">Synapse</keyword>
<dbReference type="Pfam" id="PF01094">
    <property type="entry name" value="ANF_receptor"/>
    <property type="match status" value="1"/>
</dbReference>
<dbReference type="Gene3D" id="1.10.287.70">
    <property type="match status" value="1"/>
</dbReference>
<keyword evidence="4 14" id="KW-1133">Transmembrane helix</keyword>
<evidence type="ECO:0000256" key="12">
    <source>
        <dbReference type="ARBA" id="ARBA00023303"/>
    </source>
</evidence>
<keyword evidence="10" id="KW-0628">Postsynaptic cell membrane</keyword>
<dbReference type="SMART" id="SM00918">
    <property type="entry name" value="Lig_chan-Glu_bd"/>
    <property type="match status" value="1"/>
</dbReference>
<dbReference type="Pfam" id="PF10613">
    <property type="entry name" value="Lig_chan-Glu_bd"/>
    <property type="match status" value="1"/>
</dbReference>
<dbReference type="FunFam" id="3.40.190.10:FF:000072">
    <property type="entry name" value="glutamate receptor ionotropic, kainate 4"/>
    <property type="match status" value="1"/>
</dbReference>
<evidence type="ECO:0000256" key="15">
    <source>
        <dbReference type="SAM" id="SignalP"/>
    </source>
</evidence>
<evidence type="ECO:0000256" key="9">
    <source>
        <dbReference type="ARBA" id="ARBA00023180"/>
    </source>
</evidence>
<dbReference type="Ensembl" id="ENSNFUT00015001657.1">
    <property type="protein sequence ID" value="ENSNFUP00015001536.1"/>
    <property type="gene ID" value="ENSNFUG00015000661.1"/>
</dbReference>
<feature type="signal peptide" evidence="15">
    <location>
        <begin position="1"/>
        <end position="22"/>
    </location>
</feature>
<keyword evidence="15" id="KW-0732">Signal</keyword>
<keyword evidence="2" id="KW-0813">Transport</keyword>
<reference evidence="18" key="3">
    <citation type="submission" date="2025-09" db="UniProtKB">
        <authorList>
            <consortium name="Ensembl"/>
        </authorList>
    </citation>
    <scope>IDENTIFICATION</scope>
</reference>
<dbReference type="GO" id="GO:0015276">
    <property type="term" value="F:ligand-gated monoatomic ion channel activity"/>
    <property type="evidence" value="ECO:0007669"/>
    <property type="project" value="InterPro"/>
</dbReference>
<evidence type="ECO:0000259" key="17">
    <source>
        <dbReference type="SMART" id="SM00918"/>
    </source>
</evidence>
<evidence type="ECO:0000256" key="8">
    <source>
        <dbReference type="ARBA" id="ARBA00023170"/>
    </source>
</evidence>
<dbReference type="Proteomes" id="UP000694548">
    <property type="component" value="Chromosome sgr05"/>
</dbReference>
<keyword evidence="8" id="KW-0675">Receptor</keyword>